<dbReference type="EMBL" id="CP029788">
    <property type="protein sequence ID" value="AWT43862.1"/>
    <property type="molecule type" value="Genomic_DNA"/>
</dbReference>
<dbReference type="InterPro" id="IPR007197">
    <property type="entry name" value="rSAM"/>
</dbReference>
<dbReference type="EC" id="4.3.1.32" evidence="6"/>
<protein>
    <recommendedName>
        <fullName evidence="8">FO synthase</fullName>
        <ecNumber evidence="7">2.5.1.147</ecNumber>
        <ecNumber evidence="6">4.3.1.32</ecNumber>
    </recommendedName>
</protein>
<dbReference type="InterPro" id="IPR019940">
    <property type="entry name" value="CofH_family"/>
</dbReference>
<name>A0A2U9P2V7_STRAS</name>
<dbReference type="Pfam" id="PF04055">
    <property type="entry name" value="Radical_SAM"/>
    <property type="match status" value="2"/>
</dbReference>
<evidence type="ECO:0000313" key="20">
    <source>
        <dbReference type="Proteomes" id="UP000247634"/>
    </source>
</evidence>
<dbReference type="HAMAP" id="MF_01611">
    <property type="entry name" value="FO_synth_sub1"/>
    <property type="match status" value="1"/>
</dbReference>
<dbReference type="SMART" id="SM00729">
    <property type="entry name" value="Elp3"/>
    <property type="match status" value="1"/>
</dbReference>
<reference evidence="19 20" key="1">
    <citation type="submission" date="2018-06" db="EMBL/GenBank/DDBJ databases">
        <title>The complete genome sequence of a nosiheptide producer Streptomyces actuosus ATCC 25421: deducing the ability of producing a new class III lantibiotics.</title>
        <authorList>
            <person name="Liu W."/>
            <person name="Sun F."/>
            <person name="Hu Y."/>
        </authorList>
    </citation>
    <scope>NUCLEOTIDE SEQUENCE [LARGE SCALE GENOMIC DNA]</scope>
    <source>
        <strain evidence="19 20">ATCC 25421</strain>
    </source>
</reference>
<evidence type="ECO:0000256" key="10">
    <source>
        <dbReference type="ARBA" id="ARBA00022679"/>
    </source>
</evidence>
<evidence type="ECO:0000256" key="3">
    <source>
        <dbReference type="ARBA" id="ARBA00004712"/>
    </source>
</evidence>
<dbReference type="NCBIfam" id="TIGR03550">
    <property type="entry name" value="F420_cofG"/>
    <property type="match status" value="1"/>
</dbReference>
<dbReference type="InterPro" id="IPR013785">
    <property type="entry name" value="Aldolase_TIM"/>
</dbReference>
<dbReference type="FunFam" id="3.20.20.70:FF:000134">
    <property type="entry name" value="7,8-didemethyl-8-hydroxy-5-deazariboflavin synthase"/>
    <property type="match status" value="1"/>
</dbReference>
<evidence type="ECO:0000256" key="6">
    <source>
        <dbReference type="ARBA" id="ARBA00012126"/>
    </source>
</evidence>
<evidence type="ECO:0000256" key="15">
    <source>
        <dbReference type="ARBA" id="ARBA00023239"/>
    </source>
</evidence>
<dbReference type="SFLD" id="SFLDG01388">
    <property type="entry name" value="7_8-didemethyl-8-hydroxy-5-dea"/>
    <property type="match status" value="2"/>
</dbReference>
<dbReference type="SFLD" id="SFLDF00293">
    <property type="entry name" value="((2_3_4_5-tetrahydroxypentyl)a"/>
    <property type="match status" value="1"/>
</dbReference>
<comment type="function">
    <text evidence="2">Catalyzes the radical-mediated synthesis of 7,8-didemethyl-8-hydroxy-5-deazariboflavin (FO) from 5-amino-6-(D-ribitylamino)uracil and L-tyrosine.</text>
</comment>
<evidence type="ECO:0000256" key="13">
    <source>
        <dbReference type="ARBA" id="ARBA00023004"/>
    </source>
</evidence>
<keyword evidence="10" id="KW-0808">Transferase</keyword>
<sequence>MTTSATSGTGPTENALRRALRRARDGVALDVAEAAVLLQARGAHLEDLAASAARVRDAGLAQAGRPGVITYSKSVFIPLTRLCRDKCHYCTFVTVPGKLRRAGHGMFMSPDEVLDIARRGAALGCKEALITLGDKPEDRWPEAREWLDAHGYDDTIAYVRAVSIRILEETGLLPHLNPGVLSWTDFQRLKPVAPSMGMMLETTATRLWSEPGGPHYGSPDKEPAVRLRVLEDAGRSSVPFTSGLLIGIGETYEERAESLFALRKVSRAYHGIQELIIQNFRAKPDTAMRGMPDAELDELVATVAVARHIMGPSACLQAPPNLVDAEYERLIGAGIDDWGGVSPLTIDHVNPERPWPQIEELAARSAAAGFALRERLCVYPEFVRRGEPWLDPRLLPHVRALADPETGLAREDAVVEGRPWQEPEEVFVASGRTDLHSAIDTEGRSGDRRADFDEVYGDWEALREAAAPGMAPERIDADVRQALATAADDPTQLTDAEALALLHADGPALDALCRVADDVRKSAVGDEVTYIVTRNINFTNVCYTGCRFCAFAQRRTDADAYTLSLDQVADRAQQAWEVGAVEVCMQGGIHPDLPGTAYFDIARAVKERVPGMHVHAFSPMEVVNGATRTGMSIREWLTAAKEAGLDTIPGTAAEILDDEVRWILTKGKLPAATWIEVIETAHELGIRSSSTMMYGHVDQPRHWLGHLRTLAGIQQRTGGFTEFVTLPFVHTNAPVYLAGIARPGPTLRDNRAVTAMARLLLHPWIPNIQTSWVKLGTEGAAEMLRSGANDLGGTLMEETISRMAGSSYGSYKSVRDLIAVAEAAGRPAKPRTTLYGEVPEERQRTAAASDGHLPELLPVLD</sequence>
<dbReference type="PANTHER" id="PTHR43076">
    <property type="entry name" value="FO SYNTHASE (COFH)"/>
    <property type="match status" value="1"/>
</dbReference>
<comment type="similarity">
    <text evidence="4">In the C-terminal section; belongs to the radical SAM superfamily. CofH family.</text>
</comment>
<dbReference type="SFLD" id="SFLDS00029">
    <property type="entry name" value="Radical_SAM"/>
    <property type="match status" value="2"/>
</dbReference>
<evidence type="ECO:0000259" key="18">
    <source>
        <dbReference type="PROSITE" id="PS51918"/>
    </source>
</evidence>
<dbReference type="CDD" id="cd01335">
    <property type="entry name" value="Radical_SAM"/>
    <property type="match status" value="2"/>
</dbReference>
<dbReference type="Proteomes" id="UP000247634">
    <property type="component" value="Chromosome"/>
</dbReference>
<dbReference type="NCBIfam" id="NF004884">
    <property type="entry name" value="PRK06245.1"/>
    <property type="match status" value="1"/>
</dbReference>
<dbReference type="PROSITE" id="PS51918">
    <property type="entry name" value="RADICAL_SAM"/>
    <property type="match status" value="2"/>
</dbReference>
<dbReference type="InterPro" id="IPR034405">
    <property type="entry name" value="F420"/>
</dbReference>
<evidence type="ECO:0000313" key="19">
    <source>
        <dbReference type="EMBL" id="AWT43862.1"/>
    </source>
</evidence>
<organism evidence="19 20">
    <name type="scientific">Streptomyces actuosus</name>
    <dbReference type="NCBI Taxonomy" id="1885"/>
    <lineage>
        <taxon>Bacteria</taxon>
        <taxon>Bacillati</taxon>
        <taxon>Actinomycetota</taxon>
        <taxon>Actinomycetes</taxon>
        <taxon>Kitasatosporales</taxon>
        <taxon>Streptomycetaceae</taxon>
        <taxon>Streptomyces</taxon>
    </lineage>
</organism>
<dbReference type="AlphaFoldDB" id="A0A2U9P2V7"/>
<dbReference type="UniPathway" id="UPA00072"/>
<comment type="cofactor">
    <cofactor evidence="1">
        <name>[4Fe-4S] cluster</name>
        <dbReference type="ChEBI" id="CHEBI:49883"/>
    </cofactor>
</comment>
<keyword evidence="12" id="KW-0479">Metal-binding</keyword>
<dbReference type="PANTHER" id="PTHR43076:SF1">
    <property type="entry name" value="LIPOYL SYNTHASE 2"/>
    <property type="match status" value="1"/>
</dbReference>
<dbReference type="SFLD" id="SFLDG01389">
    <property type="entry name" value="menaquinone_synthsis_involved"/>
    <property type="match status" value="1"/>
</dbReference>
<comment type="catalytic activity">
    <reaction evidence="16">
        <text>5-amino-6-(D-ribitylamino)uracil + L-tyrosine + S-adenosyl-L-methionine = 5-amino-5-(4-hydroxybenzyl)-6-(D-ribitylimino)-5,6-dihydrouracil + 2-iminoacetate + 5'-deoxyadenosine + L-methionine + H(+)</text>
        <dbReference type="Rhea" id="RHEA:55200"/>
        <dbReference type="ChEBI" id="CHEBI:15378"/>
        <dbReference type="ChEBI" id="CHEBI:15934"/>
        <dbReference type="ChEBI" id="CHEBI:17319"/>
        <dbReference type="ChEBI" id="CHEBI:57844"/>
        <dbReference type="ChEBI" id="CHEBI:58315"/>
        <dbReference type="ChEBI" id="CHEBI:59789"/>
        <dbReference type="ChEBI" id="CHEBI:77846"/>
        <dbReference type="ChEBI" id="CHEBI:85936"/>
        <dbReference type="EC" id="2.5.1.147"/>
    </reaction>
</comment>
<keyword evidence="20" id="KW-1185">Reference proteome</keyword>
<evidence type="ECO:0000256" key="12">
    <source>
        <dbReference type="ARBA" id="ARBA00022723"/>
    </source>
</evidence>
<gene>
    <name evidence="19" type="primary">fbiC</name>
    <name evidence="19" type="ORF">DMT42_17110</name>
</gene>
<evidence type="ECO:0000256" key="1">
    <source>
        <dbReference type="ARBA" id="ARBA00001966"/>
    </source>
</evidence>
<comment type="catalytic activity">
    <reaction evidence="17">
        <text>5-amino-5-(4-hydroxybenzyl)-6-(D-ribitylimino)-5,6-dihydrouracil + S-adenosyl-L-methionine = 7,8-didemethyl-8-hydroxy-5-deazariboflavin + 5'-deoxyadenosine + L-methionine + NH4(+) + H(+)</text>
        <dbReference type="Rhea" id="RHEA:55204"/>
        <dbReference type="ChEBI" id="CHEBI:15378"/>
        <dbReference type="ChEBI" id="CHEBI:17319"/>
        <dbReference type="ChEBI" id="CHEBI:28938"/>
        <dbReference type="ChEBI" id="CHEBI:57844"/>
        <dbReference type="ChEBI" id="CHEBI:59789"/>
        <dbReference type="ChEBI" id="CHEBI:59904"/>
        <dbReference type="ChEBI" id="CHEBI:85936"/>
        <dbReference type="EC" id="4.3.1.32"/>
    </reaction>
</comment>
<feature type="domain" description="Radical SAM core" evidence="18">
    <location>
        <begin position="528"/>
        <end position="766"/>
    </location>
</feature>
<evidence type="ECO:0000256" key="2">
    <source>
        <dbReference type="ARBA" id="ARBA00003692"/>
    </source>
</evidence>
<comment type="similarity">
    <text evidence="5">In the N-terminal section; belongs to the radical SAM superfamily. CofG family.</text>
</comment>
<dbReference type="InterPro" id="IPR045567">
    <property type="entry name" value="CofH/MnqC-like_C"/>
</dbReference>
<comment type="pathway">
    <text evidence="3">Cofactor biosynthesis; coenzyme F0 biosynthesis.</text>
</comment>
<dbReference type="NCBIfam" id="NF006687">
    <property type="entry name" value="PRK09234.1"/>
    <property type="match status" value="1"/>
</dbReference>
<keyword evidence="11" id="KW-0949">S-adenosyl-L-methionine</keyword>
<evidence type="ECO:0000256" key="14">
    <source>
        <dbReference type="ARBA" id="ARBA00023014"/>
    </source>
</evidence>
<dbReference type="SFLD" id="SFLDF00294">
    <property type="entry name" value="7_8-didemethyl-8-hydroxy-5-dea"/>
    <property type="match status" value="1"/>
</dbReference>
<keyword evidence="14" id="KW-0411">Iron-sulfur</keyword>
<dbReference type="NCBIfam" id="TIGR03551">
    <property type="entry name" value="F420_cofH"/>
    <property type="match status" value="1"/>
</dbReference>
<evidence type="ECO:0000256" key="5">
    <source>
        <dbReference type="ARBA" id="ARBA00010826"/>
    </source>
</evidence>
<evidence type="ECO:0000256" key="17">
    <source>
        <dbReference type="ARBA" id="ARBA00048974"/>
    </source>
</evidence>
<evidence type="ECO:0000256" key="8">
    <source>
        <dbReference type="ARBA" id="ARBA00022220"/>
    </source>
</evidence>
<dbReference type="Pfam" id="PF19288">
    <property type="entry name" value="CofH_C"/>
    <property type="match status" value="1"/>
</dbReference>
<evidence type="ECO:0000256" key="4">
    <source>
        <dbReference type="ARBA" id="ARBA00010051"/>
    </source>
</evidence>
<dbReference type="SFLD" id="SFLDG01064">
    <property type="entry name" value="F420__menaquinone_cofactor_bio"/>
    <property type="match status" value="2"/>
</dbReference>
<evidence type="ECO:0000256" key="16">
    <source>
        <dbReference type="ARBA" id="ARBA00048468"/>
    </source>
</evidence>
<feature type="domain" description="Radical SAM core" evidence="18">
    <location>
        <begin position="69"/>
        <end position="319"/>
    </location>
</feature>
<dbReference type="NCBIfam" id="TIGR00423">
    <property type="entry name" value="CofH family radical SAM protein"/>
    <property type="match status" value="1"/>
</dbReference>
<evidence type="ECO:0000256" key="11">
    <source>
        <dbReference type="ARBA" id="ARBA00022691"/>
    </source>
</evidence>
<dbReference type="InterPro" id="IPR058240">
    <property type="entry name" value="rSAM_sf"/>
</dbReference>
<dbReference type="GO" id="GO:0051539">
    <property type="term" value="F:4 iron, 4 sulfur cluster binding"/>
    <property type="evidence" value="ECO:0007669"/>
    <property type="project" value="UniProtKB-KW"/>
</dbReference>
<dbReference type="GO" id="GO:0141093">
    <property type="term" value="F:5-amino-6-(D-ribitylamino)uracil--L-tyrosine 4-hydroxyphenyl transferase activity"/>
    <property type="evidence" value="ECO:0007669"/>
    <property type="project" value="UniProtKB-EC"/>
</dbReference>
<keyword evidence="9" id="KW-0004">4Fe-4S</keyword>
<dbReference type="GO" id="GO:0044689">
    <property type="term" value="F:7,8-didemethyl-8-hydroxy-5-deazariboflavin synthase activity"/>
    <property type="evidence" value="ECO:0007669"/>
    <property type="project" value="UniProtKB-EC"/>
</dbReference>
<evidence type="ECO:0000256" key="7">
    <source>
        <dbReference type="ARBA" id="ARBA00012289"/>
    </source>
</evidence>
<accession>A0A2U9P2V7</accession>
<dbReference type="NCBIfam" id="NF005609">
    <property type="entry name" value="PRK07360.1"/>
    <property type="match status" value="1"/>
</dbReference>
<dbReference type="InterPro" id="IPR020050">
    <property type="entry name" value="FO_synthase_su2"/>
</dbReference>
<evidence type="ECO:0000256" key="9">
    <source>
        <dbReference type="ARBA" id="ARBA00022485"/>
    </source>
</evidence>
<proteinExistence type="inferred from homology"/>
<dbReference type="InterPro" id="IPR006638">
    <property type="entry name" value="Elp3/MiaA/NifB-like_rSAM"/>
</dbReference>
<dbReference type="SUPFAM" id="SSF102114">
    <property type="entry name" value="Radical SAM enzymes"/>
    <property type="match status" value="2"/>
</dbReference>
<dbReference type="EC" id="2.5.1.147" evidence="7"/>
<dbReference type="KEGG" id="sact:DMT42_17110"/>
<dbReference type="RefSeq" id="WP_110628774.1">
    <property type="nucleotide sequence ID" value="NZ_CP029788.1"/>
</dbReference>
<keyword evidence="13" id="KW-0408">Iron</keyword>
<dbReference type="InterPro" id="IPR019939">
    <property type="entry name" value="CofG_family"/>
</dbReference>
<dbReference type="GO" id="GO:0046872">
    <property type="term" value="F:metal ion binding"/>
    <property type="evidence" value="ECO:0007669"/>
    <property type="project" value="UniProtKB-KW"/>
</dbReference>
<dbReference type="OrthoDB" id="9802027at2"/>
<keyword evidence="15" id="KW-0456">Lyase</keyword>
<dbReference type="Gene3D" id="3.20.20.70">
    <property type="entry name" value="Aldolase class I"/>
    <property type="match status" value="2"/>
</dbReference>
<dbReference type="HAMAP" id="MF_01612">
    <property type="entry name" value="FO_synth_sub2"/>
    <property type="match status" value="1"/>
</dbReference>